<dbReference type="Proteomes" id="UP000682733">
    <property type="component" value="Unassembled WGS sequence"/>
</dbReference>
<name>A0A8S2TUT9_9BILA</name>
<evidence type="ECO:0000313" key="3">
    <source>
        <dbReference type="Proteomes" id="UP000682733"/>
    </source>
</evidence>
<accession>A0A8S2TUT9</accession>
<sequence length="120" mass="13856">LRTRQLDQLANTLNAAYNRYGQCGIPEQIFDLLFNSEKDVPAGSTVEVSALLKKNYIYEQLWNIIYKQNQRPFAPGLVQYPPLIVQLLRVRFPSKTRELIKAGAVICDIKQFVYSTKQTY</sequence>
<protein>
    <submittedName>
        <fullName evidence="2">Uncharacterized protein</fullName>
    </submittedName>
</protein>
<feature type="non-terminal residue" evidence="2">
    <location>
        <position position="1"/>
    </location>
</feature>
<comment type="caution">
    <text evidence="2">The sequence shown here is derived from an EMBL/GenBank/DDBJ whole genome shotgun (WGS) entry which is preliminary data.</text>
</comment>
<evidence type="ECO:0000313" key="1">
    <source>
        <dbReference type="EMBL" id="CAF1521861.1"/>
    </source>
</evidence>
<dbReference type="AlphaFoldDB" id="A0A8S2TUT9"/>
<proteinExistence type="predicted"/>
<evidence type="ECO:0000313" key="2">
    <source>
        <dbReference type="EMBL" id="CAF4308850.1"/>
    </source>
</evidence>
<organism evidence="2 3">
    <name type="scientific">Didymodactylos carnosus</name>
    <dbReference type="NCBI Taxonomy" id="1234261"/>
    <lineage>
        <taxon>Eukaryota</taxon>
        <taxon>Metazoa</taxon>
        <taxon>Spiralia</taxon>
        <taxon>Gnathifera</taxon>
        <taxon>Rotifera</taxon>
        <taxon>Eurotatoria</taxon>
        <taxon>Bdelloidea</taxon>
        <taxon>Philodinida</taxon>
        <taxon>Philodinidae</taxon>
        <taxon>Didymodactylos</taxon>
    </lineage>
</organism>
<gene>
    <name evidence="1" type="ORF">OVA965_LOCUS37825</name>
    <name evidence="2" type="ORF">TMI583_LOCUS38950</name>
</gene>
<dbReference type="EMBL" id="CAJOBA010058521">
    <property type="protein sequence ID" value="CAF4308850.1"/>
    <property type="molecule type" value="Genomic_DNA"/>
</dbReference>
<dbReference type="EMBL" id="CAJNOK010036366">
    <property type="protein sequence ID" value="CAF1521861.1"/>
    <property type="molecule type" value="Genomic_DNA"/>
</dbReference>
<reference evidence="2" key="1">
    <citation type="submission" date="2021-02" db="EMBL/GenBank/DDBJ databases">
        <authorList>
            <person name="Nowell W R."/>
        </authorList>
    </citation>
    <scope>NUCLEOTIDE SEQUENCE</scope>
</reference>
<dbReference type="Proteomes" id="UP000677228">
    <property type="component" value="Unassembled WGS sequence"/>
</dbReference>